<evidence type="ECO:0000256" key="1">
    <source>
        <dbReference type="SAM" id="Coils"/>
    </source>
</evidence>
<dbReference type="EMBL" id="CABFNQ020000694">
    <property type="protein sequence ID" value="CAH0023869.1"/>
    <property type="molecule type" value="Genomic_DNA"/>
</dbReference>
<proteinExistence type="predicted"/>
<sequence>MLARGKAKERDFRVLQKAYLAEEKRILAKAMEYEQKAEEAKKATAPDDDQSFLAKWKKLQEEKNGVKEEEEKEVKEETEE</sequence>
<protein>
    <submittedName>
        <fullName evidence="2">Uncharacterized protein</fullName>
    </submittedName>
</protein>
<comment type="caution">
    <text evidence="2">The sequence shown here is derived from an EMBL/GenBank/DDBJ whole genome shotgun (WGS) entry which is preliminary data.</text>
</comment>
<dbReference type="Proteomes" id="UP000696573">
    <property type="component" value="Unassembled WGS sequence"/>
</dbReference>
<organism evidence="2 3">
    <name type="scientific">Clonostachys rhizophaga</name>
    <dbReference type="NCBI Taxonomy" id="160324"/>
    <lineage>
        <taxon>Eukaryota</taxon>
        <taxon>Fungi</taxon>
        <taxon>Dikarya</taxon>
        <taxon>Ascomycota</taxon>
        <taxon>Pezizomycotina</taxon>
        <taxon>Sordariomycetes</taxon>
        <taxon>Hypocreomycetidae</taxon>
        <taxon>Hypocreales</taxon>
        <taxon>Bionectriaceae</taxon>
        <taxon>Clonostachys</taxon>
    </lineage>
</organism>
<keyword evidence="3" id="KW-1185">Reference proteome</keyword>
<dbReference type="AlphaFoldDB" id="A0A9N9VIA7"/>
<feature type="coiled-coil region" evidence="1">
    <location>
        <begin position="23"/>
        <end position="80"/>
    </location>
</feature>
<gene>
    <name evidence="2" type="ORF">CRHIZ90672A_00000279</name>
</gene>
<keyword evidence="1" id="KW-0175">Coiled coil</keyword>
<evidence type="ECO:0000313" key="3">
    <source>
        <dbReference type="Proteomes" id="UP000696573"/>
    </source>
</evidence>
<name>A0A9N9VIA7_9HYPO</name>
<evidence type="ECO:0000313" key="2">
    <source>
        <dbReference type="EMBL" id="CAH0023869.1"/>
    </source>
</evidence>
<reference evidence="2" key="1">
    <citation type="submission" date="2021-10" db="EMBL/GenBank/DDBJ databases">
        <authorList>
            <person name="Piombo E."/>
        </authorList>
    </citation>
    <scope>NUCLEOTIDE SEQUENCE</scope>
</reference>
<accession>A0A9N9VIA7</accession>